<reference evidence="1" key="1">
    <citation type="submission" date="2020-05" db="EMBL/GenBank/DDBJ databases">
        <title>Large-scale comparative analyses of tick genomes elucidate their genetic diversity and vector capacities.</title>
        <authorList>
            <person name="Jia N."/>
            <person name="Wang J."/>
            <person name="Shi W."/>
            <person name="Du L."/>
            <person name="Sun Y."/>
            <person name="Zhan W."/>
            <person name="Jiang J."/>
            <person name="Wang Q."/>
            <person name="Zhang B."/>
            <person name="Ji P."/>
            <person name="Sakyi L.B."/>
            <person name="Cui X."/>
            <person name="Yuan T."/>
            <person name="Jiang B."/>
            <person name="Yang W."/>
            <person name="Lam T.T.-Y."/>
            <person name="Chang Q."/>
            <person name="Ding S."/>
            <person name="Wang X."/>
            <person name="Zhu J."/>
            <person name="Ruan X."/>
            <person name="Zhao L."/>
            <person name="Wei J."/>
            <person name="Que T."/>
            <person name="Du C."/>
            <person name="Cheng J."/>
            <person name="Dai P."/>
            <person name="Han X."/>
            <person name="Huang E."/>
            <person name="Gao Y."/>
            <person name="Liu J."/>
            <person name="Shao H."/>
            <person name="Ye R."/>
            <person name="Li L."/>
            <person name="Wei W."/>
            <person name="Wang X."/>
            <person name="Wang C."/>
            <person name="Yang T."/>
            <person name="Huo Q."/>
            <person name="Li W."/>
            <person name="Guo W."/>
            <person name="Chen H."/>
            <person name="Zhou L."/>
            <person name="Ni X."/>
            <person name="Tian J."/>
            <person name="Zhou Y."/>
            <person name="Sheng Y."/>
            <person name="Liu T."/>
            <person name="Pan Y."/>
            <person name="Xia L."/>
            <person name="Li J."/>
            <person name="Zhao F."/>
            <person name="Cao W."/>
        </authorList>
    </citation>
    <scope>NUCLEOTIDE SEQUENCE</scope>
    <source>
        <strain evidence="1">Dsil-2018</strain>
    </source>
</reference>
<protein>
    <submittedName>
        <fullName evidence="1">Uncharacterized protein</fullName>
    </submittedName>
</protein>
<evidence type="ECO:0000313" key="1">
    <source>
        <dbReference type="EMBL" id="KAH7967396.1"/>
    </source>
</evidence>
<keyword evidence="2" id="KW-1185">Reference proteome</keyword>
<sequence>MTPGCSSTVTVLAMTHASGHRLLSRHGRNLSIFPAGNHHLDDRGNLLPRNRLAADVNDGWQQQCQSLKFLIIVKIVNYRCERGPALLRIFVTFGKQLVPVKQRRRFFAFAGACWFFRQMDDRVDELAGLATRLFGVRELDLGLEVIICDVFLDPEVRTTGMLKLADPGTAFANDPGDIFDWHRGHFIVWARRIGSLIVTPAMAPTRQYAEVASFAVTRGF</sequence>
<name>A0ACB8DHQ0_DERSI</name>
<proteinExistence type="predicted"/>
<dbReference type="EMBL" id="CM023471">
    <property type="protein sequence ID" value="KAH7967396.1"/>
    <property type="molecule type" value="Genomic_DNA"/>
</dbReference>
<dbReference type="Proteomes" id="UP000821865">
    <property type="component" value="Chromosome 2"/>
</dbReference>
<accession>A0ACB8DHQ0</accession>
<comment type="caution">
    <text evidence="1">The sequence shown here is derived from an EMBL/GenBank/DDBJ whole genome shotgun (WGS) entry which is preliminary data.</text>
</comment>
<organism evidence="1 2">
    <name type="scientific">Dermacentor silvarum</name>
    <name type="common">Tick</name>
    <dbReference type="NCBI Taxonomy" id="543639"/>
    <lineage>
        <taxon>Eukaryota</taxon>
        <taxon>Metazoa</taxon>
        <taxon>Ecdysozoa</taxon>
        <taxon>Arthropoda</taxon>
        <taxon>Chelicerata</taxon>
        <taxon>Arachnida</taxon>
        <taxon>Acari</taxon>
        <taxon>Parasitiformes</taxon>
        <taxon>Ixodida</taxon>
        <taxon>Ixodoidea</taxon>
        <taxon>Ixodidae</taxon>
        <taxon>Rhipicephalinae</taxon>
        <taxon>Dermacentor</taxon>
    </lineage>
</organism>
<gene>
    <name evidence="1" type="ORF">HPB49_024471</name>
</gene>
<evidence type="ECO:0000313" key="2">
    <source>
        <dbReference type="Proteomes" id="UP000821865"/>
    </source>
</evidence>